<gene>
    <name evidence="1" type="ORF">ERUC_LOCUS14006</name>
</gene>
<accession>A0ABC8JWG6</accession>
<dbReference type="PANTHER" id="PTHR43689">
    <property type="entry name" value="HYDROLASE"/>
    <property type="match status" value="1"/>
</dbReference>
<dbReference type="PANTHER" id="PTHR43689:SF53">
    <property type="entry name" value="ALPHA_BETA-HYDROLASES SUPERFAMILY PROTEIN"/>
    <property type="match status" value="1"/>
</dbReference>
<sequence length="105" mass="11578">MIAQVTDELVEAIPRSGLEPGAVDVVLEFIGYSGRPLADDLLPQIKPIKLGGAYVDFDAVEEFVVLPETRHSPHDEKPEMVSPLIESLVLRYSKSSTVLLQKHII</sequence>
<comment type="caution">
    <text evidence="1">The sequence shown here is derived from an EMBL/GenBank/DDBJ whole genome shotgun (WGS) entry which is preliminary data.</text>
</comment>
<keyword evidence="2" id="KW-1185">Reference proteome</keyword>
<evidence type="ECO:0000313" key="2">
    <source>
        <dbReference type="Proteomes" id="UP001642260"/>
    </source>
</evidence>
<evidence type="ECO:0000313" key="1">
    <source>
        <dbReference type="EMBL" id="CAH8336989.1"/>
    </source>
</evidence>
<proteinExistence type="predicted"/>
<dbReference type="AlphaFoldDB" id="A0ABC8JWG6"/>
<name>A0ABC8JWG6_ERUVS</name>
<reference evidence="1 2" key="1">
    <citation type="submission" date="2022-03" db="EMBL/GenBank/DDBJ databases">
        <authorList>
            <person name="Macdonald S."/>
            <person name="Ahmed S."/>
            <person name="Newling K."/>
        </authorList>
    </citation>
    <scope>NUCLEOTIDE SEQUENCE [LARGE SCALE GENOMIC DNA]</scope>
</reference>
<dbReference type="EMBL" id="CAKOAT010130710">
    <property type="protein sequence ID" value="CAH8336989.1"/>
    <property type="molecule type" value="Genomic_DNA"/>
</dbReference>
<organism evidence="1 2">
    <name type="scientific">Eruca vesicaria subsp. sativa</name>
    <name type="common">Garden rocket</name>
    <name type="synonym">Eruca sativa</name>
    <dbReference type="NCBI Taxonomy" id="29727"/>
    <lineage>
        <taxon>Eukaryota</taxon>
        <taxon>Viridiplantae</taxon>
        <taxon>Streptophyta</taxon>
        <taxon>Embryophyta</taxon>
        <taxon>Tracheophyta</taxon>
        <taxon>Spermatophyta</taxon>
        <taxon>Magnoliopsida</taxon>
        <taxon>eudicotyledons</taxon>
        <taxon>Gunneridae</taxon>
        <taxon>Pentapetalae</taxon>
        <taxon>rosids</taxon>
        <taxon>malvids</taxon>
        <taxon>Brassicales</taxon>
        <taxon>Brassicaceae</taxon>
        <taxon>Brassiceae</taxon>
        <taxon>Eruca</taxon>
    </lineage>
</organism>
<protein>
    <submittedName>
        <fullName evidence="1">Uncharacterized protein</fullName>
    </submittedName>
</protein>
<dbReference type="Proteomes" id="UP001642260">
    <property type="component" value="Unassembled WGS sequence"/>
</dbReference>